<feature type="compositionally biased region" description="Polar residues" evidence="1">
    <location>
        <begin position="59"/>
        <end position="74"/>
    </location>
</feature>
<feature type="compositionally biased region" description="Polar residues" evidence="1">
    <location>
        <begin position="82"/>
        <end position="91"/>
    </location>
</feature>
<proteinExistence type="predicted"/>
<dbReference type="Proteomes" id="UP000018721">
    <property type="component" value="Unassembled WGS sequence"/>
</dbReference>
<reference evidence="2 3" key="1">
    <citation type="submission" date="2013-11" db="EMBL/GenBank/DDBJ databases">
        <title>The Genome Sequence of Phytophthora parasitica P1569.</title>
        <authorList>
            <consortium name="The Broad Institute Genomics Platform"/>
            <person name="Russ C."/>
            <person name="Tyler B."/>
            <person name="Panabieres F."/>
            <person name="Shan W."/>
            <person name="Tripathy S."/>
            <person name="Grunwald N."/>
            <person name="Machado M."/>
            <person name="Johnson C.S."/>
            <person name="Arredondo F."/>
            <person name="Hong C."/>
            <person name="Coffey M."/>
            <person name="Young S.K."/>
            <person name="Zeng Q."/>
            <person name="Gargeya S."/>
            <person name="Fitzgerald M."/>
            <person name="Abouelleil A."/>
            <person name="Alvarado L."/>
            <person name="Chapman S.B."/>
            <person name="Gainer-Dewar J."/>
            <person name="Goldberg J."/>
            <person name="Griggs A."/>
            <person name="Gujja S."/>
            <person name="Hansen M."/>
            <person name="Howarth C."/>
            <person name="Imamovic A."/>
            <person name="Ireland A."/>
            <person name="Larimer J."/>
            <person name="McCowan C."/>
            <person name="Murphy C."/>
            <person name="Pearson M."/>
            <person name="Poon T.W."/>
            <person name="Priest M."/>
            <person name="Roberts A."/>
            <person name="Saif S."/>
            <person name="Shea T."/>
            <person name="Sykes S."/>
            <person name="Wortman J."/>
            <person name="Nusbaum C."/>
            <person name="Birren B."/>
        </authorList>
    </citation>
    <scope>NUCLEOTIDE SEQUENCE [LARGE SCALE GENOMIC DNA]</scope>
    <source>
        <strain evidence="2 3">P1569</strain>
    </source>
</reference>
<evidence type="ECO:0000313" key="2">
    <source>
        <dbReference type="EMBL" id="ETI34473.1"/>
    </source>
</evidence>
<evidence type="ECO:0000313" key="3">
    <source>
        <dbReference type="Proteomes" id="UP000018721"/>
    </source>
</evidence>
<name>V9E7F2_PHYNI</name>
<dbReference type="HOGENOM" id="CLU_1126394_0_0_1"/>
<sequence>MASDESSTSEDIARSDTFTTPRRGTRSIRAVRPGHPYAGGSGARRSLEEALSPGDIQLVQDSPQYASPPVNTASHGPVRSPPTMQSPHLPQTTSGRERTPPTRRSPRLAAAVGVSNDTPPRATAARVVPSSLDEGVLTSLMQRRTHDGSSSSIEGHTNADANLYRLIVKPIVKQAVSQRDQTGEELEIYALWDKFRGHMKGRAVKADTGEWSIAELDIKEWVAMMQLKLPSRHLVDNVKRGTSGICG</sequence>
<evidence type="ECO:0000256" key="1">
    <source>
        <dbReference type="SAM" id="MobiDB-lite"/>
    </source>
</evidence>
<accession>V9E7F2</accession>
<comment type="caution">
    <text evidence="2">The sequence shown here is derived from an EMBL/GenBank/DDBJ whole genome shotgun (WGS) entry which is preliminary data.</text>
</comment>
<feature type="region of interest" description="Disordered" evidence="1">
    <location>
        <begin position="1"/>
        <end position="125"/>
    </location>
</feature>
<feature type="compositionally biased region" description="Polar residues" evidence="1">
    <location>
        <begin position="1"/>
        <end position="22"/>
    </location>
</feature>
<organism evidence="2 3">
    <name type="scientific">Phytophthora nicotianae P1569</name>
    <dbReference type="NCBI Taxonomy" id="1317065"/>
    <lineage>
        <taxon>Eukaryota</taxon>
        <taxon>Sar</taxon>
        <taxon>Stramenopiles</taxon>
        <taxon>Oomycota</taxon>
        <taxon>Peronosporomycetes</taxon>
        <taxon>Peronosporales</taxon>
        <taxon>Peronosporaceae</taxon>
        <taxon>Phytophthora</taxon>
    </lineage>
</organism>
<dbReference type="EMBL" id="ANIZ01003326">
    <property type="protein sequence ID" value="ETI34473.1"/>
    <property type="molecule type" value="Genomic_DNA"/>
</dbReference>
<dbReference type="AlphaFoldDB" id="V9E7F2"/>
<protein>
    <submittedName>
        <fullName evidence="2">Uncharacterized protein</fullName>
    </submittedName>
</protein>
<gene>
    <name evidence="2" type="ORF">F443_19041</name>
</gene>
<keyword evidence="3" id="KW-1185">Reference proteome</keyword>